<accession>A0AA40BL36</accession>
<name>A0AA40BL36_9PEZI</name>
<organism evidence="2 3">
    <name type="scientific">Apiosordaria backusii</name>
    <dbReference type="NCBI Taxonomy" id="314023"/>
    <lineage>
        <taxon>Eukaryota</taxon>
        <taxon>Fungi</taxon>
        <taxon>Dikarya</taxon>
        <taxon>Ascomycota</taxon>
        <taxon>Pezizomycotina</taxon>
        <taxon>Sordariomycetes</taxon>
        <taxon>Sordariomycetidae</taxon>
        <taxon>Sordariales</taxon>
        <taxon>Lasiosphaeriaceae</taxon>
        <taxon>Apiosordaria</taxon>
    </lineage>
</organism>
<dbReference type="EMBL" id="JAUKTV010000006">
    <property type="protein sequence ID" value="KAK0736224.1"/>
    <property type="molecule type" value="Genomic_DNA"/>
</dbReference>
<evidence type="ECO:0000259" key="1">
    <source>
        <dbReference type="PROSITE" id="PS50011"/>
    </source>
</evidence>
<dbReference type="PROSITE" id="PS50011">
    <property type="entry name" value="PROTEIN_KINASE_DOM"/>
    <property type="match status" value="1"/>
</dbReference>
<protein>
    <recommendedName>
        <fullName evidence="1">Protein kinase domain-containing protein</fullName>
    </recommendedName>
</protein>
<reference evidence="2" key="1">
    <citation type="submission" date="2023-06" db="EMBL/GenBank/DDBJ databases">
        <title>Genome-scale phylogeny and comparative genomics of the fungal order Sordariales.</title>
        <authorList>
            <consortium name="Lawrence Berkeley National Laboratory"/>
            <person name="Hensen N."/>
            <person name="Bonometti L."/>
            <person name="Westerberg I."/>
            <person name="Brannstrom I.O."/>
            <person name="Guillou S."/>
            <person name="Cros-Aarteil S."/>
            <person name="Calhoun S."/>
            <person name="Haridas S."/>
            <person name="Kuo A."/>
            <person name="Mondo S."/>
            <person name="Pangilinan J."/>
            <person name="Riley R."/>
            <person name="Labutti K."/>
            <person name="Andreopoulos B."/>
            <person name="Lipzen A."/>
            <person name="Chen C."/>
            <person name="Yanf M."/>
            <person name="Daum C."/>
            <person name="Ng V."/>
            <person name="Clum A."/>
            <person name="Steindorff A."/>
            <person name="Ohm R."/>
            <person name="Martin F."/>
            <person name="Silar P."/>
            <person name="Natvig D."/>
            <person name="Lalanne C."/>
            <person name="Gautier V."/>
            <person name="Ament-Velasquez S.L."/>
            <person name="Kruys A."/>
            <person name="Hutchinson M.I."/>
            <person name="Powell A.J."/>
            <person name="Barry K."/>
            <person name="Miller A.N."/>
            <person name="Grigoriev I.V."/>
            <person name="Debuchy R."/>
            <person name="Gladieux P."/>
            <person name="Thoren M.H."/>
            <person name="Johannesson H."/>
        </authorList>
    </citation>
    <scope>NUCLEOTIDE SEQUENCE</scope>
    <source>
        <strain evidence="2">CBS 540.89</strain>
    </source>
</reference>
<comment type="caution">
    <text evidence="2">The sequence shown here is derived from an EMBL/GenBank/DDBJ whole genome shotgun (WGS) entry which is preliminary data.</text>
</comment>
<gene>
    <name evidence="2" type="ORF">B0T21DRAFT_366542</name>
</gene>
<evidence type="ECO:0000313" key="3">
    <source>
        <dbReference type="Proteomes" id="UP001172159"/>
    </source>
</evidence>
<dbReference type="Proteomes" id="UP001172159">
    <property type="component" value="Unassembled WGS sequence"/>
</dbReference>
<sequence>MADFGMRRQSDPRERRVATTYEAPELDMRDPAGVTLKADVFSLGCVYLEYITWLLMGQAGLTAFEAARTEVDRWGYQMDTFFESGTRIGEIPRLKKGVLEWIQKLKKHPHCHQVIGDLLELIKKEMLDPNYRTRIDSGRLVVELGKIWDKWRGN</sequence>
<dbReference type="GO" id="GO:0004672">
    <property type="term" value="F:protein kinase activity"/>
    <property type="evidence" value="ECO:0007669"/>
    <property type="project" value="InterPro"/>
</dbReference>
<evidence type="ECO:0000313" key="2">
    <source>
        <dbReference type="EMBL" id="KAK0736224.1"/>
    </source>
</evidence>
<dbReference type="InterPro" id="IPR011009">
    <property type="entry name" value="Kinase-like_dom_sf"/>
</dbReference>
<dbReference type="InterPro" id="IPR000719">
    <property type="entry name" value="Prot_kinase_dom"/>
</dbReference>
<dbReference type="AlphaFoldDB" id="A0AA40BL36"/>
<feature type="domain" description="Protein kinase" evidence="1">
    <location>
        <begin position="1"/>
        <end position="152"/>
    </location>
</feature>
<proteinExistence type="predicted"/>
<dbReference type="SUPFAM" id="SSF56112">
    <property type="entry name" value="Protein kinase-like (PK-like)"/>
    <property type="match status" value="1"/>
</dbReference>
<keyword evidence="3" id="KW-1185">Reference proteome</keyword>
<dbReference type="Gene3D" id="1.10.510.10">
    <property type="entry name" value="Transferase(Phosphotransferase) domain 1"/>
    <property type="match status" value="1"/>
</dbReference>
<dbReference type="GO" id="GO:0005524">
    <property type="term" value="F:ATP binding"/>
    <property type="evidence" value="ECO:0007669"/>
    <property type="project" value="InterPro"/>
</dbReference>